<reference evidence="2 3" key="1">
    <citation type="submission" date="2020-08" db="EMBL/GenBank/DDBJ databases">
        <title>Genomic Encyclopedia of Type Strains, Phase IV (KMG-IV): sequencing the most valuable type-strain genomes for metagenomic binning, comparative biology and taxonomic classification.</title>
        <authorList>
            <person name="Goeker M."/>
        </authorList>
    </citation>
    <scope>NUCLEOTIDE SEQUENCE [LARGE SCALE GENOMIC DNA]</scope>
    <source>
        <strain evidence="2 3">DSM 101465</strain>
    </source>
</reference>
<comment type="caution">
    <text evidence="2">The sequence shown here is derived from an EMBL/GenBank/DDBJ whole genome shotgun (WGS) entry which is preliminary data.</text>
</comment>
<evidence type="ECO:0000256" key="1">
    <source>
        <dbReference type="SAM" id="MobiDB-lite"/>
    </source>
</evidence>
<dbReference type="Proteomes" id="UP000588017">
    <property type="component" value="Unassembled WGS sequence"/>
</dbReference>
<evidence type="ECO:0000313" key="3">
    <source>
        <dbReference type="Proteomes" id="UP000588017"/>
    </source>
</evidence>
<dbReference type="RefSeq" id="WP_183332417.1">
    <property type="nucleotide sequence ID" value="NZ_BMHX01000002.1"/>
</dbReference>
<proteinExistence type="predicted"/>
<organism evidence="2 3">
    <name type="scientific">Chelatococcus composti</name>
    <dbReference type="NCBI Taxonomy" id="1743235"/>
    <lineage>
        <taxon>Bacteria</taxon>
        <taxon>Pseudomonadati</taxon>
        <taxon>Pseudomonadota</taxon>
        <taxon>Alphaproteobacteria</taxon>
        <taxon>Hyphomicrobiales</taxon>
        <taxon>Chelatococcaceae</taxon>
        <taxon>Chelatococcus</taxon>
    </lineage>
</organism>
<sequence>MSKPAVPPINSSGKTLLTIPRVRQLLNLLIEGERLEDAADKVGIRRHRARLIMRDPAVRRQFMREIEVLAESERARNILLRRTVRDRGLEPGATAATMKVALEAARALDGSEEGSGITINGGQNVIAGYVIRLDGPAEGPRSVGLSGTDSGKPLIEHDE</sequence>
<gene>
    <name evidence="2" type="ORF">HNQ73_000751</name>
</gene>
<keyword evidence="3" id="KW-1185">Reference proteome</keyword>
<protein>
    <submittedName>
        <fullName evidence="2">Uncharacterized protein</fullName>
    </submittedName>
</protein>
<dbReference type="AlphaFoldDB" id="A0A841KCF6"/>
<evidence type="ECO:0000313" key="2">
    <source>
        <dbReference type="EMBL" id="MBB6167133.1"/>
    </source>
</evidence>
<dbReference type="EMBL" id="JACHEH010000002">
    <property type="protein sequence ID" value="MBB6167133.1"/>
    <property type="molecule type" value="Genomic_DNA"/>
</dbReference>
<accession>A0A841KCF6</accession>
<name>A0A841KCF6_9HYPH</name>
<feature type="region of interest" description="Disordered" evidence="1">
    <location>
        <begin position="139"/>
        <end position="159"/>
    </location>
</feature>